<dbReference type="FunFam" id="3.40.250.10:FF:000035">
    <property type="entry name" value="Thiosulfate sulfurtransferase"/>
    <property type="match status" value="1"/>
</dbReference>
<gene>
    <name evidence="4" type="ordered locus">Cyan7425_1048</name>
</gene>
<dbReference type="GO" id="GO:0004792">
    <property type="term" value="F:thiosulfate-cyanide sulfurtransferase activity"/>
    <property type="evidence" value="ECO:0007669"/>
    <property type="project" value="InterPro"/>
</dbReference>
<evidence type="ECO:0000259" key="3">
    <source>
        <dbReference type="PROSITE" id="PS50206"/>
    </source>
</evidence>
<protein>
    <submittedName>
        <fullName evidence="4">Rhodanese domain protein</fullName>
    </submittedName>
</protein>
<reference evidence="4" key="1">
    <citation type="submission" date="2009-01" db="EMBL/GenBank/DDBJ databases">
        <title>Complete sequence of chromosome Cyanothece sp. PCC 7425.</title>
        <authorList>
            <consortium name="US DOE Joint Genome Institute"/>
            <person name="Lucas S."/>
            <person name="Copeland A."/>
            <person name="Lapidus A."/>
            <person name="Glavina del Rio T."/>
            <person name="Dalin E."/>
            <person name="Tice H."/>
            <person name="Bruce D."/>
            <person name="Goodwin L."/>
            <person name="Pitluck S."/>
            <person name="Sims D."/>
            <person name="Meineke L."/>
            <person name="Brettin T."/>
            <person name="Detter J.C."/>
            <person name="Han C."/>
            <person name="Larimer F."/>
            <person name="Land M."/>
            <person name="Hauser L."/>
            <person name="Kyrpides N."/>
            <person name="Ovchinnikova G."/>
            <person name="Liberton M."/>
            <person name="Stoeckel J."/>
            <person name="Banerjee A."/>
            <person name="Singh A."/>
            <person name="Page L."/>
            <person name="Sato H."/>
            <person name="Zhao L."/>
            <person name="Sherman L."/>
            <person name="Pakrasi H."/>
            <person name="Richardson P."/>
        </authorList>
    </citation>
    <scope>NUCLEOTIDE SEQUENCE</scope>
    <source>
        <strain evidence="4">PCC 7425</strain>
    </source>
</reference>
<dbReference type="SUPFAM" id="SSF52821">
    <property type="entry name" value="Rhodanese/Cell cycle control phosphatase"/>
    <property type="match status" value="2"/>
</dbReference>
<accession>B8HXZ5</accession>
<dbReference type="SMART" id="SM00450">
    <property type="entry name" value="RHOD"/>
    <property type="match status" value="2"/>
</dbReference>
<dbReference type="InterPro" id="IPR045078">
    <property type="entry name" value="TST/MPST-like"/>
</dbReference>
<dbReference type="PANTHER" id="PTHR11364">
    <property type="entry name" value="THIOSULFATE SULFERTANSFERASE"/>
    <property type="match status" value="1"/>
</dbReference>
<evidence type="ECO:0000256" key="2">
    <source>
        <dbReference type="ARBA" id="ARBA00022737"/>
    </source>
</evidence>
<evidence type="ECO:0000313" key="4">
    <source>
        <dbReference type="EMBL" id="ACL43434.1"/>
    </source>
</evidence>
<dbReference type="PROSITE" id="PS00380">
    <property type="entry name" value="RHODANESE_1"/>
    <property type="match status" value="1"/>
</dbReference>
<keyword evidence="1" id="KW-0808">Transferase</keyword>
<dbReference type="eggNOG" id="COG2897">
    <property type="taxonomic scope" value="Bacteria"/>
</dbReference>
<dbReference type="Gene3D" id="3.40.250.10">
    <property type="entry name" value="Rhodanese-like domain"/>
    <property type="match status" value="2"/>
</dbReference>
<feature type="domain" description="Rhodanese" evidence="3">
    <location>
        <begin position="175"/>
        <end position="278"/>
    </location>
</feature>
<dbReference type="AlphaFoldDB" id="B8HXZ5"/>
<dbReference type="KEGG" id="cyn:Cyan7425_1048"/>
<sequence>MASSIINSATTTTTVVSPQWLFGHLQAPDIVIVDCRFALNDPEWGQQQYNRGHLPGAYFLDLNRDLSRPVSLHGGRHPLPDPIVLADKLNQIGLTAQTLVVAYDDARFAFAARLWWLLRWLGHERVAVLDGGLPAYLAAGYPLTPDLPPPRPGQFVPQVQSEKVVGIDGVRASQDLPDVVLIDAREQERYRGEREPIDPIAGHIPGAVNYCWKNVTDEQGHLRSPQDLQAYWSEVVSAEEIIVYCGSGVTACVNLLALEAAGIKTAKLYAGSWSDWCSYLV</sequence>
<dbReference type="InterPro" id="IPR001763">
    <property type="entry name" value="Rhodanese-like_dom"/>
</dbReference>
<dbReference type="CDD" id="cd01449">
    <property type="entry name" value="TST_Repeat_2"/>
    <property type="match status" value="1"/>
</dbReference>
<dbReference type="OrthoDB" id="9770030at2"/>
<dbReference type="InterPro" id="IPR001307">
    <property type="entry name" value="Thiosulphate_STrfase_CS"/>
</dbReference>
<dbReference type="CDD" id="cd01448">
    <property type="entry name" value="TST_Repeat_1"/>
    <property type="match status" value="1"/>
</dbReference>
<dbReference type="PANTHER" id="PTHR11364:SF27">
    <property type="entry name" value="SULFURTRANSFERASE"/>
    <property type="match status" value="1"/>
</dbReference>
<feature type="domain" description="Rhodanese" evidence="3">
    <location>
        <begin position="26"/>
        <end position="145"/>
    </location>
</feature>
<proteinExistence type="predicted"/>
<dbReference type="STRING" id="395961.Cyan7425_1048"/>
<dbReference type="Pfam" id="PF00581">
    <property type="entry name" value="Rhodanese"/>
    <property type="match status" value="2"/>
</dbReference>
<organism evidence="4">
    <name type="scientific">Cyanothece sp. (strain PCC 7425 / ATCC 29141)</name>
    <dbReference type="NCBI Taxonomy" id="395961"/>
    <lineage>
        <taxon>Bacteria</taxon>
        <taxon>Bacillati</taxon>
        <taxon>Cyanobacteriota</taxon>
        <taxon>Cyanophyceae</taxon>
        <taxon>Gomontiellales</taxon>
        <taxon>Cyanothecaceae</taxon>
        <taxon>Cyanothece</taxon>
    </lineage>
</organism>
<dbReference type="PROSITE" id="PS50206">
    <property type="entry name" value="RHODANESE_3"/>
    <property type="match status" value="2"/>
</dbReference>
<evidence type="ECO:0000256" key="1">
    <source>
        <dbReference type="ARBA" id="ARBA00022679"/>
    </source>
</evidence>
<name>B8HXZ5_CYAP4</name>
<keyword evidence="2" id="KW-0677">Repeat</keyword>
<dbReference type="EMBL" id="CP001344">
    <property type="protein sequence ID" value="ACL43434.1"/>
    <property type="molecule type" value="Genomic_DNA"/>
</dbReference>
<dbReference type="InterPro" id="IPR036873">
    <property type="entry name" value="Rhodanese-like_dom_sf"/>
</dbReference>
<dbReference type="HOGENOM" id="CLU_031618_0_0_3"/>